<feature type="non-terminal residue" evidence="2">
    <location>
        <position position="185"/>
    </location>
</feature>
<dbReference type="Gene3D" id="3.90.550.10">
    <property type="entry name" value="Spore Coat Polysaccharide Biosynthesis Protein SpsA, Chain A"/>
    <property type="match status" value="1"/>
</dbReference>
<organism evidence="2 3">
    <name type="scientific">Candidatus Sungiibacteriota bacterium</name>
    <dbReference type="NCBI Taxonomy" id="2750080"/>
    <lineage>
        <taxon>Bacteria</taxon>
        <taxon>Candidatus Sungiibacteriota</taxon>
    </lineage>
</organism>
<feature type="domain" description="Glycosyltransferase 2-like" evidence="1">
    <location>
        <begin position="11"/>
        <end position="140"/>
    </location>
</feature>
<dbReference type="Pfam" id="PF00535">
    <property type="entry name" value="Glycos_transf_2"/>
    <property type="match status" value="1"/>
</dbReference>
<reference evidence="2" key="1">
    <citation type="submission" date="2020-07" db="EMBL/GenBank/DDBJ databases">
        <title>Huge and variable diversity of episymbiotic CPR bacteria and DPANN archaea in groundwater ecosystems.</title>
        <authorList>
            <person name="He C.Y."/>
            <person name="Keren R."/>
            <person name="Whittaker M."/>
            <person name="Farag I.F."/>
            <person name="Doudna J."/>
            <person name="Cate J.H.D."/>
            <person name="Banfield J.F."/>
        </authorList>
    </citation>
    <scope>NUCLEOTIDE SEQUENCE</scope>
    <source>
        <strain evidence="2">NC_groundwater_973_Pr1_S-0.2um_54_13</strain>
    </source>
</reference>
<protein>
    <submittedName>
        <fullName evidence="2">Glycosyltransferase family 2 protein</fullName>
    </submittedName>
</protein>
<evidence type="ECO:0000313" key="3">
    <source>
        <dbReference type="Proteomes" id="UP000753196"/>
    </source>
</evidence>
<sequence length="185" mass="19912">MEPVITVPSVSVVIVSYHTGPALWLSIESALEQPECSELVLVDNGNGPGTLARLSAYAETEPRFRLVSGHGNVGFAKACNMGARMAQLGEFILFLNPDSMLPEGGLARAIEVFRDFPDNTLAGCHLVDPDGSEQRASRRSLLTPENAISESLGLAMFRKSEERLNLQGTPMPEYAHEVPAISGAF</sequence>
<dbReference type="SUPFAM" id="SSF53448">
    <property type="entry name" value="Nucleotide-diphospho-sugar transferases"/>
    <property type="match status" value="1"/>
</dbReference>
<dbReference type="EMBL" id="JACQCR010000034">
    <property type="protein sequence ID" value="MBI3631001.1"/>
    <property type="molecule type" value="Genomic_DNA"/>
</dbReference>
<dbReference type="PANTHER" id="PTHR43685:SF2">
    <property type="entry name" value="GLYCOSYLTRANSFERASE 2-LIKE DOMAIN-CONTAINING PROTEIN"/>
    <property type="match status" value="1"/>
</dbReference>
<evidence type="ECO:0000313" key="2">
    <source>
        <dbReference type="EMBL" id="MBI3631001.1"/>
    </source>
</evidence>
<dbReference type="InterPro" id="IPR029044">
    <property type="entry name" value="Nucleotide-diphossugar_trans"/>
</dbReference>
<dbReference type="InterPro" id="IPR050834">
    <property type="entry name" value="Glycosyltransf_2"/>
</dbReference>
<evidence type="ECO:0000259" key="1">
    <source>
        <dbReference type="Pfam" id="PF00535"/>
    </source>
</evidence>
<proteinExistence type="predicted"/>
<dbReference type="InterPro" id="IPR001173">
    <property type="entry name" value="Glyco_trans_2-like"/>
</dbReference>
<dbReference type="Proteomes" id="UP000753196">
    <property type="component" value="Unassembled WGS sequence"/>
</dbReference>
<gene>
    <name evidence="2" type="ORF">HY221_01570</name>
</gene>
<name>A0A932VSB3_9BACT</name>
<comment type="caution">
    <text evidence="2">The sequence shown here is derived from an EMBL/GenBank/DDBJ whole genome shotgun (WGS) entry which is preliminary data.</text>
</comment>
<dbReference type="AlphaFoldDB" id="A0A932VSB3"/>
<dbReference type="GO" id="GO:0044010">
    <property type="term" value="P:single-species biofilm formation"/>
    <property type="evidence" value="ECO:0007669"/>
    <property type="project" value="TreeGrafter"/>
</dbReference>
<dbReference type="PANTHER" id="PTHR43685">
    <property type="entry name" value="GLYCOSYLTRANSFERASE"/>
    <property type="match status" value="1"/>
</dbReference>
<accession>A0A932VSB3</accession>